<dbReference type="PANTHER" id="PTHR43289">
    <property type="entry name" value="MITOGEN-ACTIVATED PROTEIN KINASE KINASE KINASE 20-RELATED"/>
    <property type="match status" value="1"/>
</dbReference>
<dbReference type="InterPro" id="IPR017441">
    <property type="entry name" value="Protein_kinase_ATP_BS"/>
</dbReference>
<dbReference type="GO" id="GO:0016301">
    <property type="term" value="F:kinase activity"/>
    <property type="evidence" value="ECO:0007669"/>
    <property type="project" value="UniProtKB-KW"/>
</dbReference>
<feature type="transmembrane region" description="Helical" evidence="10">
    <location>
        <begin position="276"/>
        <end position="297"/>
    </location>
</feature>
<dbReference type="SMART" id="SM00220">
    <property type="entry name" value="S_TKc"/>
    <property type="match status" value="1"/>
</dbReference>
<keyword evidence="10" id="KW-0472">Membrane</keyword>
<dbReference type="RefSeq" id="WP_345044116.1">
    <property type="nucleotide sequence ID" value="NZ_BAABED010000001.1"/>
</dbReference>
<dbReference type="CDD" id="cd14014">
    <property type="entry name" value="STKc_PknB_like"/>
    <property type="match status" value="1"/>
</dbReference>
<evidence type="ECO:0000256" key="2">
    <source>
        <dbReference type="ARBA" id="ARBA00022527"/>
    </source>
</evidence>
<evidence type="ECO:0000256" key="5">
    <source>
        <dbReference type="ARBA" id="ARBA00022777"/>
    </source>
</evidence>
<reference evidence="12 13" key="1">
    <citation type="submission" date="2024-09" db="EMBL/GenBank/DDBJ databases">
        <authorList>
            <person name="Sun Q."/>
            <person name="Mori K."/>
        </authorList>
    </citation>
    <scope>NUCLEOTIDE SEQUENCE [LARGE SCALE GENOMIC DNA]</scope>
    <source>
        <strain evidence="12 13">JCM 13519</strain>
    </source>
</reference>
<keyword evidence="5 12" id="KW-0418">Kinase</keyword>
<dbReference type="Gene3D" id="1.10.510.10">
    <property type="entry name" value="Transferase(Phosphotransferase) domain 1"/>
    <property type="match status" value="1"/>
</dbReference>
<evidence type="ECO:0000256" key="3">
    <source>
        <dbReference type="ARBA" id="ARBA00022679"/>
    </source>
</evidence>
<dbReference type="InterPro" id="IPR013222">
    <property type="entry name" value="Glyco_hyd_98_carb-bd"/>
</dbReference>
<evidence type="ECO:0000256" key="10">
    <source>
        <dbReference type="SAM" id="Phobius"/>
    </source>
</evidence>
<evidence type="ECO:0000256" key="8">
    <source>
        <dbReference type="PROSITE-ProRule" id="PRU10141"/>
    </source>
</evidence>
<keyword evidence="10" id="KW-1133">Transmembrane helix</keyword>
<dbReference type="Gene3D" id="3.30.200.20">
    <property type="entry name" value="Phosphorylase Kinase, domain 1"/>
    <property type="match status" value="1"/>
</dbReference>
<dbReference type="Proteomes" id="UP001589536">
    <property type="component" value="Unassembled WGS sequence"/>
</dbReference>
<keyword evidence="13" id="KW-1185">Reference proteome</keyword>
<keyword evidence="7" id="KW-0675">Receptor</keyword>
<dbReference type="SUPFAM" id="SSF49785">
    <property type="entry name" value="Galactose-binding domain-like"/>
    <property type="match status" value="1"/>
</dbReference>
<name>A0ABV5URQ5_9MICC</name>
<feature type="region of interest" description="Disordered" evidence="9">
    <location>
        <begin position="300"/>
        <end position="359"/>
    </location>
</feature>
<keyword evidence="3" id="KW-0808">Transferase</keyword>
<evidence type="ECO:0000256" key="1">
    <source>
        <dbReference type="ARBA" id="ARBA00012513"/>
    </source>
</evidence>
<keyword evidence="4 8" id="KW-0547">Nucleotide-binding</keyword>
<protein>
    <recommendedName>
        <fullName evidence="1">non-specific serine/threonine protein kinase</fullName>
        <ecNumber evidence="1">2.7.11.1</ecNumber>
    </recommendedName>
</protein>
<keyword evidence="10" id="KW-0812">Transmembrane</keyword>
<dbReference type="InterPro" id="IPR000719">
    <property type="entry name" value="Prot_kinase_dom"/>
</dbReference>
<dbReference type="EC" id="2.7.11.1" evidence="1"/>
<evidence type="ECO:0000256" key="4">
    <source>
        <dbReference type="ARBA" id="ARBA00022741"/>
    </source>
</evidence>
<evidence type="ECO:0000313" key="13">
    <source>
        <dbReference type="Proteomes" id="UP001589536"/>
    </source>
</evidence>
<dbReference type="Pfam" id="PF08305">
    <property type="entry name" value="NPCBM"/>
    <property type="match status" value="1"/>
</dbReference>
<dbReference type="SUPFAM" id="SSF56112">
    <property type="entry name" value="Protein kinase-like (PK-like)"/>
    <property type="match status" value="1"/>
</dbReference>
<dbReference type="Pfam" id="PF00069">
    <property type="entry name" value="Pkinase"/>
    <property type="match status" value="1"/>
</dbReference>
<dbReference type="PANTHER" id="PTHR43289:SF6">
    <property type="entry name" value="SERINE_THREONINE-PROTEIN KINASE NEKL-3"/>
    <property type="match status" value="1"/>
</dbReference>
<dbReference type="InterPro" id="IPR011009">
    <property type="entry name" value="Kinase-like_dom_sf"/>
</dbReference>
<dbReference type="InterPro" id="IPR008979">
    <property type="entry name" value="Galactose-bd-like_sf"/>
</dbReference>
<evidence type="ECO:0000256" key="6">
    <source>
        <dbReference type="ARBA" id="ARBA00022840"/>
    </source>
</evidence>
<dbReference type="EMBL" id="JBHMBH010000019">
    <property type="protein sequence ID" value="MFB9714252.1"/>
    <property type="molecule type" value="Genomic_DNA"/>
</dbReference>
<sequence length="511" mass="53592">MQEGQKLAGRYTLERRLGKGGMGEVWLARDGELNRPVAIKCLSEGAAPGPGYRRRLELEAETLADLDDARIVPIFDKFIEANQLYLVMKYIEGTDLGEAVKTGAISDASKVSILTDVLEALTYLHDEKGVVHRDLKPSNILLDRKGRAYVADFGIARSARDPEATKSIHVFGSLPFMAPEVRAGKHANSSSDIWSFGAVALWLFTGKVPDGNLPPGLFAGELTALIRDALGARRPVASELLEAFKAVKTKAGAGGLSSNTATVPVPVIQTGKRRRWILAAVGAVVLLLVTAIAAISLRPGGSAAPSSPPVAAPTIESPSATPTTATPTPTPTPSTSPSPSATPSPTPSDTSTAPAPVAGPSWVYLSDMQPIETQAGTGCTGGCAGFVARPVSIAGDVYPRSYQMGLLNDGTESTSQWNAYTKCTSLEATIGLDDSSASVTARFVLEREGGTSEELGVLTTGVAKKVKVDLTGVFRFKLVAYLTPKVTGNVYKVSAWGDVRMLCSALPTPGS</sequence>
<feature type="compositionally biased region" description="Low complexity" evidence="9">
    <location>
        <begin position="312"/>
        <end position="327"/>
    </location>
</feature>
<accession>A0ABV5URQ5</accession>
<dbReference type="PROSITE" id="PS50011">
    <property type="entry name" value="PROTEIN_KINASE_DOM"/>
    <property type="match status" value="1"/>
</dbReference>
<feature type="domain" description="Protein kinase" evidence="11">
    <location>
        <begin position="11"/>
        <end position="287"/>
    </location>
</feature>
<feature type="binding site" evidence="8">
    <location>
        <position position="40"/>
    </location>
    <ligand>
        <name>ATP</name>
        <dbReference type="ChEBI" id="CHEBI:30616"/>
    </ligand>
</feature>
<keyword evidence="2" id="KW-0723">Serine/threonine-protein kinase</keyword>
<evidence type="ECO:0000256" key="9">
    <source>
        <dbReference type="SAM" id="MobiDB-lite"/>
    </source>
</evidence>
<gene>
    <name evidence="12" type="ORF">ACFFPI_08975</name>
</gene>
<organism evidence="12 13">
    <name type="scientific">Arthrobacter methylotrophus</name>
    <dbReference type="NCBI Taxonomy" id="121291"/>
    <lineage>
        <taxon>Bacteria</taxon>
        <taxon>Bacillati</taxon>
        <taxon>Actinomycetota</taxon>
        <taxon>Actinomycetes</taxon>
        <taxon>Micrococcales</taxon>
        <taxon>Micrococcaceae</taxon>
        <taxon>Arthrobacter</taxon>
    </lineage>
</organism>
<feature type="compositionally biased region" description="Pro residues" evidence="9">
    <location>
        <begin position="328"/>
        <end position="346"/>
    </location>
</feature>
<keyword evidence="6 8" id="KW-0067">ATP-binding</keyword>
<dbReference type="InterPro" id="IPR038637">
    <property type="entry name" value="NPCBM_sf"/>
</dbReference>
<feature type="compositionally biased region" description="Low complexity" evidence="9">
    <location>
        <begin position="347"/>
        <end position="356"/>
    </location>
</feature>
<dbReference type="Gene3D" id="2.60.120.1060">
    <property type="entry name" value="NPCBM/NEW2 domain"/>
    <property type="match status" value="1"/>
</dbReference>
<evidence type="ECO:0000259" key="11">
    <source>
        <dbReference type="PROSITE" id="PS50011"/>
    </source>
</evidence>
<dbReference type="PROSITE" id="PS00108">
    <property type="entry name" value="PROTEIN_KINASE_ST"/>
    <property type="match status" value="1"/>
</dbReference>
<evidence type="ECO:0000256" key="7">
    <source>
        <dbReference type="ARBA" id="ARBA00023170"/>
    </source>
</evidence>
<dbReference type="InterPro" id="IPR008271">
    <property type="entry name" value="Ser/Thr_kinase_AS"/>
</dbReference>
<comment type="caution">
    <text evidence="12">The sequence shown here is derived from an EMBL/GenBank/DDBJ whole genome shotgun (WGS) entry which is preliminary data.</text>
</comment>
<proteinExistence type="predicted"/>
<dbReference type="PROSITE" id="PS00107">
    <property type="entry name" value="PROTEIN_KINASE_ATP"/>
    <property type="match status" value="1"/>
</dbReference>
<evidence type="ECO:0000313" key="12">
    <source>
        <dbReference type="EMBL" id="MFB9714252.1"/>
    </source>
</evidence>